<dbReference type="AlphaFoldDB" id="A0A846QM39"/>
<dbReference type="EMBL" id="JAATJA010000004">
    <property type="protein sequence ID" value="NJB69171.1"/>
    <property type="molecule type" value="Genomic_DNA"/>
</dbReference>
<organism evidence="1 2">
    <name type="scientific">Desulfobaculum xiamenense</name>
    <dbReference type="NCBI Taxonomy" id="995050"/>
    <lineage>
        <taxon>Bacteria</taxon>
        <taxon>Pseudomonadati</taxon>
        <taxon>Thermodesulfobacteriota</taxon>
        <taxon>Desulfovibrionia</taxon>
        <taxon>Desulfovibrionales</taxon>
        <taxon>Desulfovibrionaceae</taxon>
        <taxon>Desulfobaculum</taxon>
    </lineage>
</organism>
<gene>
    <name evidence="1" type="ORF">GGQ74_002868</name>
</gene>
<reference evidence="1 2" key="1">
    <citation type="submission" date="2020-03" db="EMBL/GenBank/DDBJ databases">
        <title>Genomic Encyclopedia of Type Strains, Phase IV (KMG-IV): sequencing the most valuable type-strain genomes for metagenomic binning, comparative biology and taxonomic classification.</title>
        <authorList>
            <person name="Goeker M."/>
        </authorList>
    </citation>
    <scope>NUCLEOTIDE SEQUENCE [LARGE SCALE GENOMIC DNA]</scope>
    <source>
        <strain evidence="1 2">DSM 24233</strain>
    </source>
</reference>
<accession>A0A846QM39</accession>
<proteinExistence type="predicted"/>
<keyword evidence="2" id="KW-1185">Reference proteome</keyword>
<evidence type="ECO:0000313" key="2">
    <source>
        <dbReference type="Proteomes" id="UP000580856"/>
    </source>
</evidence>
<dbReference type="Proteomes" id="UP000580856">
    <property type="component" value="Unassembled WGS sequence"/>
</dbReference>
<protein>
    <submittedName>
        <fullName evidence="1">Uncharacterized protein</fullName>
    </submittedName>
</protein>
<sequence>MGAREDAKADAPTSCTVENRGAGCDWRLSRRNHGRS</sequence>
<evidence type="ECO:0000313" key="1">
    <source>
        <dbReference type="EMBL" id="NJB69171.1"/>
    </source>
</evidence>
<name>A0A846QM39_9BACT</name>
<comment type="caution">
    <text evidence="1">The sequence shown here is derived from an EMBL/GenBank/DDBJ whole genome shotgun (WGS) entry which is preliminary data.</text>
</comment>